<dbReference type="UniPathway" id="UPA00665"/>
<protein>
    <recommendedName>
        <fullName evidence="9">Lipoprotein signal peptidase</fullName>
        <ecNumber evidence="9">3.4.23.36</ecNumber>
    </recommendedName>
    <alternativeName>
        <fullName evidence="9">Prolipoprotein signal peptidase</fullName>
    </alternativeName>
    <alternativeName>
        <fullName evidence="9">Signal peptidase II</fullName>
        <shortName evidence="9">SPase II</shortName>
    </alternativeName>
</protein>
<evidence type="ECO:0000256" key="5">
    <source>
        <dbReference type="ARBA" id="ARBA00022750"/>
    </source>
</evidence>
<feature type="active site" evidence="9">
    <location>
        <position position="124"/>
    </location>
</feature>
<dbReference type="RefSeq" id="WP_078365541.1">
    <property type="nucleotide sequence ID" value="NZ_MTJN01000002.1"/>
</dbReference>
<comment type="similarity">
    <text evidence="1 9 10">Belongs to the peptidase A8 family.</text>
</comment>
<dbReference type="GO" id="GO:0005886">
    <property type="term" value="C:plasma membrane"/>
    <property type="evidence" value="ECO:0007669"/>
    <property type="project" value="UniProtKB-SubCell"/>
</dbReference>
<evidence type="ECO:0000256" key="3">
    <source>
        <dbReference type="ARBA" id="ARBA00022670"/>
    </source>
</evidence>
<feature type="active site" evidence="9">
    <location>
        <position position="142"/>
    </location>
</feature>
<evidence type="ECO:0000256" key="2">
    <source>
        <dbReference type="ARBA" id="ARBA00022475"/>
    </source>
</evidence>
<dbReference type="GO" id="GO:0006508">
    <property type="term" value="P:proteolysis"/>
    <property type="evidence" value="ECO:0007669"/>
    <property type="project" value="UniProtKB-KW"/>
</dbReference>
<evidence type="ECO:0000256" key="10">
    <source>
        <dbReference type="RuleBase" id="RU004181"/>
    </source>
</evidence>
<evidence type="ECO:0000256" key="6">
    <source>
        <dbReference type="ARBA" id="ARBA00022801"/>
    </source>
</evidence>
<evidence type="ECO:0000256" key="8">
    <source>
        <dbReference type="ARBA" id="ARBA00023136"/>
    </source>
</evidence>
<dbReference type="AlphaFoldDB" id="A0A1T1AUA9"/>
<comment type="catalytic activity">
    <reaction evidence="9">
        <text>Release of signal peptides from bacterial membrane prolipoproteins. Hydrolyzes -Xaa-Yaa-Zaa-|-(S,diacylglyceryl)Cys-, in which Xaa is hydrophobic (preferably Leu), and Yaa (Ala or Ser) and Zaa (Gly or Ala) have small, neutral side chains.</text>
        <dbReference type="EC" id="3.4.23.36"/>
    </reaction>
</comment>
<gene>
    <name evidence="9" type="primary">lspA</name>
    <name evidence="11" type="ORF">RF819_14045</name>
</gene>
<keyword evidence="5 9" id="KW-0064">Aspartyl protease</keyword>
<comment type="pathway">
    <text evidence="9">Protein modification; lipoprotein biosynthesis (signal peptide cleavage).</text>
</comment>
<proteinExistence type="inferred from homology"/>
<dbReference type="Pfam" id="PF01252">
    <property type="entry name" value="Peptidase_A8"/>
    <property type="match status" value="1"/>
</dbReference>
<keyword evidence="7 9" id="KW-1133">Transmembrane helix</keyword>
<dbReference type="HAMAP" id="MF_00161">
    <property type="entry name" value="LspA"/>
    <property type="match status" value="1"/>
</dbReference>
<accession>A0A1T1AUA9</accession>
<reference evidence="11 12" key="1">
    <citation type="submission" date="2017-01" db="EMBL/GenBank/DDBJ databases">
        <title>Genome sequencing of Rhodoferax fermentans JCM 7819.</title>
        <authorList>
            <person name="Kim Y.J."/>
            <person name="Farh M.E.-A."/>
            <person name="Yang D.-C."/>
        </authorList>
    </citation>
    <scope>NUCLEOTIDE SEQUENCE [LARGE SCALE GENOMIC DNA]</scope>
    <source>
        <strain evidence="11 12">JCM 7819</strain>
    </source>
</reference>
<dbReference type="NCBIfam" id="TIGR00077">
    <property type="entry name" value="lspA"/>
    <property type="match status" value="1"/>
</dbReference>
<evidence type="ECO:0000256" key="1">
    <source>
        <dbReference type="ARBA" id="ARBA00006139"/>
    </source>
</evidence>
<evidence type="ECO:0000256" key="7">
    <source>
        <dbReference type="ARBA" id="ARBA00022989"/>
    </source>
</evidence>
<dbReference type="InterPro" id="IPR001872">
    <property type="entry name" value="Peptidase_A8"/>
</dbReference>
<evidence type="ECO:0000256" key="4">
    <source>
        <dbReference type="ARBA" id="ARBA00022692"/>
    </source>
</evidence>
<dbReference type="EC" id="3.4.23.36" evidence="9"/>
<keyword evidence="4 9" id="KW-0812">Transmembrane</keyword>
<comment type="caution">
    <text evidence="9">Lacks conserved residue(s) required for the propagation of feature annotation.</text>
</comment>
<dbReference type="Proteomes" id="UP000190750">
    <property type="component" value="Unassembled WGS sequence"/>
</dbReference>
<comment type="subcellular location">
    <subcellularLocation>
        <location evidence="9">Cell membrane</location>
        <topology evidence="9">Multi-pass membrane protein</topology>
    </subcellularLocation>
</comment>
<dbReference type="STRING" id="28066.RF819_14045"/>
<evidence type="ECO:0000313" key="11">
    <source>
        <dbReference type="EMBL" id="OOV07696.1"/>
    </source>
</evidence>
<organism evidence="11 12">
    <name type="scientific">Rhodoferax fermentans</name>
    <dbReference type="NCBI Taxonomy" id="28066"/>
    <lineage>
        <taxon>Bacteria</taxon>
        <taxon>Pseudomonadati</taxon>
        <taxon>Pseudomonadota</taxon>
        <taxon>Betaproteobacteria</taxon>
        <taxon>Burkholderiales</taxon>
        <taxon>Comamonadaceae</taxon>
        <taxon>Rhodoferax</taxon>
    </lineage>
</organism>
<evidence type="ECO:0000313" key="12">
    <source>
        <dbReference type="Proteomes" id="UP000190750"/>
    </source>
</evidence>
<keyword evidence="3 9" id="KW-0645">Protease</keyword>
<dbReference type="GO" id="GO:0004190">
    <property type="term" value="F:aspartic-type endopeptidase activity"/>
    <property type="evidence" value="ECO:0007669"/>
    <property type="project" value="UniProtKB-UniRule"/>
</dbReference>
<sequence length="173" mass="19377">MILFHWRQRPRVLWVILVGALICLDQLAKTYFANTIALGKAVVVTDWFNFVHVLNRGAAFSFLANADGWQRPLLIGVSLLVVVPVTLVCMYKNMEPVERWLGGLVVAGGASNLIDRIQAGAVVDFLDVHWREWHWPAFNLADSYIVCAVCVWILLYRNSSPAHSTSTKADAKV</sequence>
<dbReference type="OrthoDB" id="9810259at2"/>
<feature type="transmembrane region" description="Helical" evidence="9">
    <location>
        <begin position="12"/>
        <end position="32"/>
    </location>
</feature>
<comment type="function">
    <text evidence="9">This protein specifically catalyzes the removal of signal peptides from prolipoproteins.</text>
</comment>
<name>A0A1T1AUA9_RHOFE</name>
<keyword evidence="2 9" id="KW-1003">Cell membrane</keyword>
<comment type="caution">
    <text evidence="11">The sequence shown here is derived from an EMBL/GenBank/DDBJ whole genome shotgun (WGS) entry which is preliminary data.</text>
</comment>
<feature type="transmembrane region" description="Helical" evidence="9">
    <location>
        <begin position="73"/>
        <end position="94"/>
    </location>
</feature>
<dbReference type="PRINTS" id="PR00781">
    <property type="entry name" value="LIPOSIGPTASE"/>
</dbReference>
<dbReference type="EMBL" id="MTJN01000002">
    <property type="protein sequence ID" value="OOV07696.1"/>
    <property type="molecule type" value="Genomic_DNA"/>
</dbReference>
<feature type="transmembrane region" description="Helical" evidence="9">
    <location>
        <begin position="133"/>
        <end position="155"/>
    </location>
</feature>
<keyword evidence="6 9" id="KW-0378">Hydrolase</keyword>
<dbReference type="PANTHER" id="PTHR33695:SF1">
    <property type="entry name" value="LIPOPROTEIN SIGNAL PEPTIDASE"/>
    <property type="match status" value="1"/>
</dbReference>
<keyword evidence="12" id="KW-1185">Reference proteome</keyword>
<keyword evidence="8 9" id="KW-0472">Membrane</keyword>
<dbReference type="PANTHER" id="PTHR33695">
    <property type="entry name" value="LIPOPROTEIN SIGNAL PEPTIDASE"/>
    <property type="match status" value="1"/>
</dbReference>
<evidence type="ECO:0000256" key="9">
    <source>
        <dbReference type="HAMAP-Rule" id="MF_00161"/>
    </source>
</evidence>